<sequence>MLLAELVATSEEVAATRSRKAKVVLLAELLGRVEPGELEVVVSYLGGALRQRRTGLGWRGVSDLPDPAEAPSLGVLEVHESFEAMSQLSGSGSQLARKRAVDDLFGRATAAEQSWLRAVVTGNLRQGALDAVTQEAVAQVAEVPLAAVRRAAMLAGSTVAAAGAAFEGEEALAAIGLEVGRPIMPMLASSAPDVAAAMAGLSPDGETEVAIDAKLDGIRIQVHRDGDDVLVVTRSLDDITGRLPEVVEVARSLPARRFVLDGEALALSEDGRPMAFQDTASRTAQDTAREGQRAVTPHFFDLLHVDGRDLLDSPGHERLAALDALVPEQHRVRRLVTRDAAAADAFATETVAAGHEGVVLKDLSAPYAAGRRGSAWVKVKPVHTLDLVVLAVEWGSGRREGWLSNIHLGARDESSESGFVMLGKTFKGMTDEMLAWQTERFTELSTSPVDRSSYVVHVRPEQVVEIAFDGLQRSTRYPGGVALRFARVLRYRDDKGPAEADTIETVRSYVT</sequence>
<keyword evidence="6 14" id="KW-0227">DNA damage</keyword>
<dbReference type="GO" id="GO:0006260">
    <property type="term" value="P:DNA replication"/>
    <property type="evidence" value="ECO:0007669"/>
    <property type="project" value="UniProtKB-KW"/>
</dbReference>
<dbReference type="InterPro" id="IPR012310">
    <property type="entry name" value="DNA_ligase_ATP-dep_cent"/>
</dbReference>
<evidence type="ECO:0000256" key="7">
    <source>
        <dbReference type="ARBA" id="ARBA00022840"/>
    </source>
</evidence>
<keyword evidence="11" id="KW-0131">Cell cycle</keyword>
<dbReference type="CDD" id="cd07972">
    <property type="entry name" value="OBF_DNA_ligase_Arch_LigB"/>
    <property type="match status" value="1"/>
</dbReference>
<keyword evidence="8" id="KW-0460">Magnesium</keyword>
<dbReference type="AlphaFoldDB" id="A0A4Q2S4E6"/>
<keyword evidence="18" id="KW-1185">Reference proteome</keyword>
<feature type="domain" description="ATP-dependent DNA ligase family profile" evidence="16">
    <location>
        <begin position="300"/>
        <end position="412"/>
    </location>
</feature>
<evidence type="ECO:0000256" key="15">
    <source>
        <dbReference type="RuleBase" id="RU004196"/>
    </source>
</evidence>
<keyword evidence="3" id="KW-0235">DNA replication</keyword>
<dbReference type="CDD" id="cd07901">
    <property type="entry name" value="Adenylation_DNA_ligase_Arch_LigB"/>
    <property type="match status" value="1"/>
</dbReference>
<evidence type="ECO:0000313" key="18">
    <source>
        <dbReference type="Proteomes" id="UP000291838"/>
    </source>
</evidence>
<dbReference type="GO" id="GO:0046872">
    <property type="term" value="F:metal ion binding"/>
    <property type="evidence" value="ECO:0007669"/>
    <property type="project" value="UniProtKB-KW"/>
</dbReference>
<keyword evidence="9 14" id="KW-0233">DNA recombination</keyword>
<accession>A0A4Q2S4E6</accession>
<evidence type="ECO:0000256" key="12">
    <source>
        <dbReference type="ARBA" id="ARBA00034003"/>
    </source>
</evidence>
<evidence type="ECO:0000256" key="13">
    <source>
        <dbReference type="ARBA" id="ARBA00054532"/>
    </source>
</evidence>
<evidence type="ECO:0000313" key="17">
    <source>
        <dbReference type="EMBL" id="RYB96547.1"/>
    </source>
</evidence>
<evidence type="ECO:0000256" key="14">
    <source>
        <dbReference type="RuleBase" id="RU000617"/>
    </source>
</evidence>
<evidence type="ECO:0000256" key="4">
    <source>
        <dbReference type="ARBA" id="ARBA00022723"/>
    </source>
</evidence>
<evidence type="ECO:0000259" key="16">
    <source>
        <dbReference type="PROSITE" id="PS50160"/>
    </source>
</evidence>
<comment type="similarity">
    <text evidence="15">Belongs to the ATP-dependent DNA ligase family.</text>
</comment>
<proteinExistence type="inferred from homology"/>
<dbReference type="Gene3D" id="2.40.50.140">
    <property type="entry name" value="Nucleic acid-binding proteins"/>
    <property type="match status" value="1"/>
</dbReference>
<dbReference type="Pfam" id="PF04675">
    <property type="entry name" value="DNA_ligase_A_N"/>
    <property type="match status" value="1"/>
</dbReference>
<dbReference type="InterPro" id="IPR036599">
    <property type="entry name" value="DNA_ligase_N_sf"/>
</dbReference>
<comment type="caution">
    <text evidence="17">The sequence shown here is derived from an EMBL/GenBank/DDBJ whole genome shotgun (WGS) entry which is preliminary data.</text>
</comment>
<evidence type="ECO:0000256" key="5">
    <source>
        <dbReference type="ARBA" id="ARBA00022741"/>
    </source>
</evidence>
<keyword evidence="4" id="KW-0479">Metal-binding</keyword>
<dbReference type="InterPro" id="IPR012340">
    <property type="entry name" value="NA-bd_OB-fold"/>
</dbReference>
<dbReference type="InterPro" id="IPR016059">
    <property type="entry name" value="DNA_ligase_ATP-dep_CS"/>
</dbReference>
<protein>
    <recommendedName>
        <fullName evidence="14">DNA ligase</fullName>
        <ecNumber evidence="14">6.5.1.1</ecNumber>
    </recommendedName>
</protein>
<organism evidence="17 18">
    <name type="scientific">Nocardioides glacieisoli</name>
    <dbReference type="NCBI Taxonomy" id="1168730"/>
    <lineage>
        <taxon>Bacteria</taxon>
        <taxon>Bacillati</taxon>
        <taxon>Actinomycetota</taxon>
        <taxon>Actinomycetes</taxon>
        <taxon>Propionibacteriales</taxon>
        <taxon>Nocardioidaceae</taxon>
        <taxon>Nocardioides</taxon>
    </lineage>
</organism>
<dbReference type="NCBIfam" id="NF002868">
    <property type="entry name" value="PRK03180.1"/>
    <property type="match status" value="1"/>
</dbReference>
<dbReference type="PANTHER" id="PTHR45674:SF13">
    <property type="entry name" value="DNA LIGASE-RELATED"/>
    <property type="match status" value="1"/>
</dbReference>
<dbReference type="OrthoDB" id="3733803at2"/>
<reference evidence="17 18" key="1">
    <citation type="submission" date="2019-01" db="EMBL/GenBank/DDBJ databases">
        <title>Novel species of Nocardioides.</title>
        <authorList>
            <person name="Liu Q."/>
            <person name="Xin Y.-H."/>
        </authorList>
    </citation>
    <scope>NUCLEOTIDE SEQUENCE [LARGE SCALE GENOMIC DNA]</scope>
    <source>
        <strain evidence="17 18">HLT3-15</strain>
    </source>
</reference>
<evidence type="ECO:0000256" key="10">
    <source>
        <dbReference type="ARBA" id="ARBA00023204"/>
    </source>
</evidence>
<dbReference type="Gene3D" id="3.30.470.30">
    <property type="entry name" value="DNA ligase/mRNA capping enzyme"/>
    <property type="match status" value="1"/>
</dbReference>
<comment type="catalytic activity">
    <reaction evidence="12 14">
        <text>ATP + (deoxyribonucleotide)n-3'-hydroxyl + 5'-phospho-(deoxyribonucleotide)m = (deoxyribonucleotide)n+m + AMP + diphosphate.</text>
        <dbReference type="EC" id="6.5.1.1"/>
    </reaction>
</comment>
<dbReference type="Proteomes" id="UP000291838">
    <property type="component" value="Unassembled WGS sequence"/>
</dbReference>
<dbReference type="SUPFAM" id="SSF56091">
    <property type="entry name" value="DNA ligase/mRNA capping enzyme, catalytic domain"/>
    <property type="match status" value="1"/>
</dbReference>
<dbReference type="GO" id="GO:0006281">
    <property type="term" value="P:DNA repair"/>
    <property type="evidence" value="ECO:0007669"/>
    <property type="project" value="UniProtKB-KW"/>
</dbReference>
<dbReference type="EMBL" id="SDWS01000001">
    <property type="protein sequence ID" value="RYB96547.1"/>
    <property type="molecule type" value="Genomic_DNA"/>
</dbReference>
<dbReference type="SUPFAM" id="SSF50249">
    <property type="entry name" value="Nucleic acid-binding proteins"/>
    <property type="match status" value="1"/>
</dbReference>
<gene>
    <name evidence="17" type="ORF">EUA06_02975</name>
</gene>
<keyword evidence="2" id="KW-0132">Cell division</keyword>
<dbReference type="SUPFAM" id="SSF117018">
    <property type="entry name" value="ATP-dependent DNA ligase DNA-binding domain"/>
    <property type="match status" value="1"/>
</dbReference>
<dbReference type="GO" id="GO:0003677">
    <property type="term" value="F:DNA binding"/>
    <property type="evidence" value="ECO:0007669"/>
    <property type="project" value="InterPro"/>
</dbReference>
<dbReference type="GO" id="GO:0051301">
    <property type="term" value="P:cell division"/>
    <property type="evidence" value="ECO:0007669"/>
    <property type="project" value="UniProtKB-KW"/>
</dbReference>
<dbReference type="Pfam" id="PF04679">
    <property type="entry name" value="DNA_ligase_A_C"/>
    <property type="match status" value="1"/>
</dbReference>
<evidence type="ECO:0000256" key="9">
    <source>
        <dbReference type="ARBA" id="ARBA00023172"/>
    </source>
</evidence>
<evidence type="ECO:0000256" key="2">
    <source>
        <dbReference type="ARBA" id="ARBA00022618"/>
    </source>
</evidence>
<evidence type="ECO:0000256" key="11">
    <source>
        <dbReference type="ARBA" id="ARBA00023306"/>
    </source>
</evidence>
<dbReference type="InterPro" id="IPR000977">
    <property type="entry name" value="DNA_ligase_ATP-dep"/>
</dbReference>
<dbReference type="PROSITE" id="PS00697">
    <property type="entry name" value="DNA_LIGASE_A1"/>
    <property type="match status" value="1"/>
</dbReference>
<dbReference type="GO" id="GO:0006310">
    <property type="term" value="P:DNA recombination"/>
    <property type="evidence" value="ECO:0007669"/>
    <property type="project" value="UniProtKB-KW"/>
</dbReference>
<dbReference type="FunFam" id="2.40.50.140:FF:000163">
    <property type="entry name" value="Probable DNA ligase"/>
    <property type="match status" value="1"/>
</dbReference>
<dbReference type="PANTHER" id="PTHR45674">
    <property type="entry name" value="DNA LIGASE 1/3 FAMILY MEMBER"/>
    <property type="match status" value="1"/>
</dbReference>
<dbReference type="EC" id="6.5.1.1" evidence="14"/>
<keyword evidence="1 14" id="KW-0436">Ligase</keyword>
<dbReference type="GO" id="GO:0003910">
    <property type="term" value="F:DNA ligase (ATP) activity"/>
    <property type="evidence" value="ECO:0007669"/>
    <property type="project" value="UniProtKB-EC"/>
</dbReference>
<evidence type="ECO:0000256" key="6">
    <source>
        <dbReference type="ARBA" id="ARBA00022763"/>
    </source>
</evidence>
<name>A0A4Q2S4E6_9ACTN</name>
<dbReference type="Pfam" id="PF01068">
    <property type="entry name" value="DNA_ligase_A_M"/>
    <property type="match status" value="1"/>
</dbReference>
<dbReference type="Gene3D" id="1.10.3260.10">
    <property type="entry name" value="DNA ligase, ATP-dependent, N-terminal domain"/>
    <property type="match status" value="1"/>
</dbReference>
<dbReference type="RefSeq" id="WP_129473496.1">
    <property type="nucleotide sequence ID" value="NZ_SDWS01000001.1"/>
</dbReference>
<dbReference type="PROSITE" id="PS50160">
    <property type="entry name" value="DNA_LIGASE_A3"/>
    <property type="match status" value="1"/>
</dbReference>
<evidence type="ECO:0000256" key="3">
    <source>
        <dbReference type="ARBA" id="ARBA00022705"/>
    </source>
</evidence>
<dbReference type="NCBIfam" id="TIGR00574">
    <property type="entry name" value="dnl1"/>
    <property type="match status" value="1"/>
</dbReference>
<keyword evidence="5 14" id="KW-0547">Nucleotide-binding</keyword>
<dbReference type="InterPro" id="IPR012308">
    <property type="entry name" value="DNA_ligase_ATP-dep_N"/>
</dbReference>
<dbReference type="InterPro" id="IPR050191">
    <property type="entry name" value="ATP-dep_DNA_ligase"/>
</dbReference>
<evidence type="ECO:0000256" key="8">
    <source>
        <dbReference type="ARBA" id="ARBA00022842"/>
    </source>
</evidence>
<evidence type="ECO:0000256" key="1">
    <source>
        <dbReference type="ARBA" id="ARBA00022598"/>
    </source>
</evidence>
<dbReference type="InterPro" id="IPR012309">
    <property type="entry name" value="DNA_ligase_ATP-dep_C"/>
</dbReference>
<dbReference type="GO" id="GO:0005524">
    <property type="term" value="F:ATP binding"/>
    <property type="evidence" value="ECO:0007669"/>
    <property type="project" value="UniProtKB-KW"/>
</dbReference>
<keyword evidence="10 14" id="KW-0234">DNA repair</keyword>
<keyword evidence="7 14" id="KW-0067">ATP-binding</keyword>
<dbReference type="GO" id="GO:0071897">
    <property type="term" value="P:DNA biosynthetic process"/>
    <property type="evidence" value="ECO:0007669"/>
    <property type="project" value="InterPro"/>
</dbReference>
<comment type="function">
    <text evidence="13">DNA ligase that seals nicks in double-stranded DNA during DNA replication, DNA recombination and DNA repair.</text>
</comment>